<evidence type="ECO:0000313" key="4">
    <source>
        <dbReference type="EMBL" id="MBM7477470.1"/>
    </source>
</evidence>
<dbReference type="PANTHER" id="PTHR43877">
    <property type="entry name" value="AMINOALKYLPHOSPHONATE N-ACETYLTRANSFERASE-RELATED-RELATED"/>
    <property type="match status" value="1"/>
</dbReference>
<keyword evidence="2" id="KW-0012">Acyltransferase</keyword>
<dbReference type="RefSeq" id="WP_205305752.1">
    <property type="nucleotide sequence ID" value="NZ_BAAAVF010000024.1"/>
</dbReference>
<evidence type="ECO:0000256" key="2">
    <source>
        <dbReference type="ARBA" id="ARBA00023315"/>
    </source>
</evidence>
<dbReference type="InterPro" id="IPR016181">
    <property type="entry name" value="Acyl_CoA_acyltransferase"/>
</dbReference>
<dbReference type="Proteomes" id="UP000698059">
    <property type="component" value="Unassembled WGS sequence"/>
</dbReference>
<sequence length="196" mass="21085">MDDVTISRGFTEDERGRVASLYWEAFGRKLRPGFVDEQTGVAVVRAALRRDQMLVARQGDDVIGVCGFYDAGAGAADLRWSRLRQALSVPAALRASLVLSLLSRSPHPGSFVLDGICVDRAARGLGVGTALLGAASEGARRDGARTVRLSVIDGNPRARALYERQGFVPVDRGTLGLLSPVYGFDGYTTMERTVDQ</sequence>
<evidence type="ECO:0000313" key="5">
    <source>
        <dbReference type="Proteomes" id="UP000698059"/>
    </source>
</evidence>
<feature type="domain" description="N-acetyltransferase" evidence="3">
    <location>
        <begin position="5"/>
        <end position="195"/>
    </location>
</feature>
<dbReference type="InterPro" id="IPR000182">
    <property type="entry name" value="GNAT_dom"/>
</dbReference>
<keyword evidence="1" id="KW-0808">Transferase</keyword>
<dbReference type="PROSITE" id="PS51186">
    <property type="entry name" value="GNAT"/>
    <property type="match status" value="1"/>
</dbReference>
<dbReference type="CDD" id="cd04301">
    <property type="entry name" value="NAT_SF"/>
    <property type="match status" value="1"/>
</dbReference>
<dbReference type="SUPFAM" id="SSF55729">
    <property type="entry name" value="Acyl-CoA N-acyltransferases (Nat)"/>
    <property type="match status" value="1"/>
</dbReference>
<dbReference type="InterPro" id="IPR050832">
    <property type="entry name" value="Bact_Acetyltransf"/>
</dbReference>
<evidence type="ECO:0000256" key="1">
    <source>
        <dbReference type="ARBA" id="ARBA00022679"/>
    </source>
</evidence>
<dbReference type="Pfam" id="PF00583">
    <property type="entry name" value="Acetyltransf_1"/>
    <property type="match status" value="1"/>
</dbReference>
<dbReference type="Gene3D" id="3.40.630.30">
    <property type="match status" value="1"/>
</dbReference>
<proteinExistence type="predicted"/>
<reference evidence="4 5" key="1">
    <citation type="submission" date="2021-01" db="EMBL/GenBank/DDBJ databases">
        <title>Sequencing the genomes of 1000 actinobacteria strains.</title>
        <authorList>
            <person name="Klenk H.-P."/>
        </authorList>
    </citation>
    <scope>NUCLEOTIDE SEQUENCE [LARGE SCALE GENOMIC DNA]</scope>
    <source>
        <strain evidence="4 5">DSM 46000</strain>
    </source>
</reference>
<evidence type="ECO:0000259" key="3">
    <source>
        <dbReference type="PROSITE" id="PS51186"/>
    </source>
</evidence>
<gene>
    <name evidence="4" type="ORF">JOD49_000390</name>
</gene>
<protein>
    <submittedName>
        <fullName evidence="4">Ribosomal protein S18 acetylase RimI-like enzyme</fullName>
    </submittedName>
</protein>
<organism evidence="4 5">
    <name type="scientific">Oerskovia jenensis</name>
    <dbReference type="NCBI Taxonomy" id="162169"/>
    <lineage>
        <taxon>Bacteria</taxon>
        <taxon>Bacillati</taxon>
        <taxon>Actinomycetota</taxon>
        <taxon>Actinomycetes</taxon>
        <taxon>Micrococcales</taxon>
        <taxon>Cellulomonadaceae</taxon>
        <taxon>Oerskovia</taxon>
    </lineage>
</organism>
<name>A0ABS2LAQ7_9CELL</name>
<accession>A0ABS2LAQ7</accession>
<keyword evidence="5" id="KW-1185">Reference proteome</keyword>
<comment type="caution">
    <text evidence="4">The sequence shown here is derived from an EMBL/GenBank/DDBJ whole genome shotgun (WGS) entry which is preliminary data.</text>
</comment>
<dbReference type="EMBL" id="JAFBBO010000001">
    <property type="protein sequence ID" value="MBM7477470.1"/>
    <property type="molecule type" value="Genomic_DNA"/>
</dbReference>